<sequence length="75" mass="8306">MADGRTRVLRGKCNTFTTSDITCQLVIAATAAWWGRFLGPKFAVVRSRRISWCVAVVSVSADDVCSSTDSRRTHR</sequence>
<keyword evidence="2" id="KW-1185">Reference proteome</keyword>
<accession>A0ABR1D5U6</accession>
<evidence type="ECO:0000313" key="2">
    <source>
        <dbReference type="Proteomes" id="UP001303046"/>
    </source>
</evidence>
<gene>
    <name evidence="1" type="primary">Necator_chrIII.g12668</name>
    <name evidence="1" type="ORF">RB195_011901</name>
</gene>
<protein>
    <submittedName>
        <fullName evidence="1">Uncharacterized protein</fullName>
    </submittedName>
</protein>
<dbReference type="Proteomes" id="UP001303046">
    <property type="component" value="Unassembled WGS sequence"/>
</dbReference>
<comment type="caution">
    <text evidence="1">The sequence shown here is derived from an EMBL/GenBank/DDBJ whole genome shotgun (WGS) entry which is preliminary data.</text>
</comment>
<dbReference type="EMBL" id="JAVFWL010000003">
    <property type="protein sequence ID" value="KAK6745456.1"/>
    <property type="molecule type" value="Genomic_DNA"/>
</dbReference>
<evidence type="ECO:0000313" key="1">
    <source>
        <dbReference type="EMBL" id="KAK6745456.1"/>
    </source>
</evidence>
<name>A0ABR1D5U6_NECAM</name>
<reference evidence="1 2" key="1">
    <citation type="submission" date="2023-08" db="EMBL/GenBank/DDBJ databases">
        <title>A Necator americanus chromosomal reference genome.</title>
        <authorList>
            <person name="Ilik V."/>
            <person name="Petrzelkova K.J."/>
            <person name="Pardy F."/>
            <person name="Fuh T."/>
            <person name="Niatou-Singa F.S."/>
            <person name="Gouil Q."/>
            <person name="Baker L."/>
            <person name="Ritchie M.E."/>
            <person name="Jex A.R."/>
            <person name="Gazzola D."/>
            <person name="Li H."/>
            <person name="Toshio Fujiwara R."/>
            <person name="Zhan B."/>
            <person name="Aroian R.V."/>
            <person name="Pafco B."/>
            <person name="Schwarz E.M."/>
        </authorList>
    </citation>
    <scope>NUCLEOTIDE SEQUENCE [LARGE SCALE GENOMIC DNA]</scope>
    <source>
        <strain evidence="1 2">Aroian</strain>
        <tissue evidence="1">Whole animal</tissue>
    </source>
</reference>
<organism evidence="1 2">
    <name type="scientific">Necator americanus</name>
    <name type="common">Human hookworm</name>
    <dbReference type="NCBI Taxonomy" id="51031"/>
    <lineage>
        <taxon>Eukaryota</taxon>
        <taxon>Metazoa</taxon>
        <taxon>Ecdysozoa</taxon>
        <taxon>Nematoda</taxon>
        <taxon>Chromadorea</taxon>
        <taxon>Rhabditida</taxon>
        <taxon>Rhabditina</taxon>
        <taxon>Rhabditomorpha</taxon>
        <taxon>Strongyloidea</taxon>
        <taxon>Ancylostomatidae</taxon>
        <taxon>Bunostominae</taxon>
        <taxon>Necator</taxon>
    </lineage>
</organism>
<proteinExistence type="predicted"/>